<accession>A0ABU0JGX7</accession>
<protein>
    <recommendedName>
        <fullName evidence="8">D-lyxose ketol-isomerase</fullName>
        <ecNumber evidence="8">5.3.1.15</ecNumber>
    </recommendedName>
</protein>
<evidence type="ECO:0000256" key="6">
    <source>
        <dbReference type="ARBA" id="ARBA00044907"/>
    </source>
</evidence>
<evidence type="ECO:0000256" key="5">
    <source>
        <dbReference type="ARBA" id="ARBA00023277"/>
    </source>
</evidence>
<dbReference type="RefSeq" id="WP_307281993.1">
    <property type="nucleotide sequence ID" value="NZ_JAUSVX010000017.1"/>
</dbReference>
<dbReference type="InterPro" id="IPR014710">
    <property type="entry name" value="RmlC-like_jellyroll"/>
</dbReference>
<comment type="caution">
    <text evidence="9">The sequence shown here is derived from an EMBL/GenBank/DDBJ whole genome shotgun (WGS) entry which is preliminary data.</text>
</comment>
<name>A0ABU0JGX7_9HYPH</name>
<evidence type="ECO:0000256" key="4">
    <source>
        <dbReference type="ARBA" id="ARBA00023235"/>
    </source>
</evidence>
<evidence type="ECO:0000313" key="9">
    <source>
        <dbReference type="EMBL" id="MDQ0473546.1"/>
    </source>
</evidence>
<evidence type="ECO:0000313" key="10">
    <source>
        <dbReference type="Proteomes" id="UP001242480"/>
    </source>
</evidence>
<keyword evidence="3" id="KW-0464">Manganese</keyword>
<evidence type="ECO:0000256" key="2">
    <source>
        <dbReference type="ARBA" id="ARBA00022723"/>
    </source>
</evidence>
<evidence type="ECO:0000256" key="7">
    <source>
        <dbReference type="ARBA" id="ARBA00044951"/>
    </source>
</evidence>
<evidence type="ECO:0000256" key="8">
    <source>
        <dbReference type="ARBA" id="ARBA00044972"/>
    </source>
</evidence>
<comment type="cofactor">
    <cofactor evidence="1">
        <name>Mn(2+)</name>
        <dbReference type="ChEBI" id="CHEBI:29035"/>
    </cofactor>
</comment>
<dbReference type="Pfam" id="PF07385">
    <property type="entry name" value="Lyx_isomer"/>
    <property type="match status" value="1"/>
</dbReference>
<sequence>MRRSEIDTIIDETIAILEAHGTRLPPFAHWSPAEWRAPETRTMRERFLGWAVVEFEPGAFAKAGIALCTTRMGSHHDLAQGRGRLYGEKVFVLRDQQYVPFHHHAVKTEDVINRGGATLAIELVRVDAAGRPSREPVEIERDGLPTSLAPQSIVRLAPGESITLTPGIAHAFWAEGGDVVCGEVSLANDERTDNLFLSALPAPAPIVEDAPARRLVVADYAAL</sequence>
<evidence type="ECO:0000256" key="3">
    <source>
        <dbReference type="ARBA" id="ARBA00023211"/>
    </source>
</evidence>
<organism evidence="9 10">
    <name type="scientific">Labrys wisconsinensis</name>
    <dbReference type="NCBI Taxonomy" id="425677"/>
    <lineage>
        <taxon>Bacteria</taxon>
        <taxon>Pseudomonadati</taxon>
        <taxon>Pseudomonadota</taxon>
        <taxon>Alphaproteobacteria</taxon>
        <taxon>Hyphomicrobiales</taxon>
        <taxon>Xanthobacteraceae</taxon>
        <taxon>Labrys</taxon>
    </lineage>
</organism>
<evidence type="ECO:0000256" key="1">
    <source>
        <dbReference type="ARBA" id="ARBA00001936"/>
    </source>
</evidence>
<comment type="similarity">
    <text evidence="7">Belongs to the D-lyxose ketol-isomerase family.</text>
</comment>
<dbReference type="Gene3D" id="2.60.120.10">
    <property type="entry name" value="Jelly Rolls"/>
    <property type="match status" value="1"/>
</dbReference>
<dbReference type="EC" id="5.3.1.15" evidence="8"/>
<keyword evidence="4" id="KW-0413">Isomerase</keyword>
<keyword evidence="10" id="KW-1185">Reference proteome</keyword>
<keyword evidence="5" id="KW-0119">Carbohydrate metabolism</keyword>
<comment type="catalytic activity">
    <reaction evidence="6">
        <text>D-lyxose = D-xylulose</text>
        <dbReference type="Rhea" id="RHEA:14201"/>
        <dbReference type="ChEBI" id="CHEBI:16789"/>
        <dbReference type="ChEBI" id="CHEBI:17140"/>
        <dbReference type="EC" id="5.3.1.15"/>
    </reaction>
</comment>
<gene>
    <name evidence="9" type="ORF">QO011_006582</name>
</gene>
<proteinExistence type="inferred from homology"/>
<dbReference type="CDD" id="cd20309">
    <property type="entry name" value="cupin_EcSI"/>
    <property type="match status" value="1"/>
</dbReference>
<reference evidence="9 10" key="1">
    <citation type="submission" date="2023-07" db="EMBL/GenBank/DDBJ databases">
        <title>Genomic Encyclopedia of Type Strains, Phase IV (KMG-IV): sequencing the most valuable type-strain genomes for metagenomic binning, comparative biology and taxonomic classification.</title>
        <authorList>
            <person name="Goeker M."/>
        </authorList>
    </citation>
    <scope>NUCLEOTIDE SEQUENCE [LARGE SCALE GENOMIC DNA]</scope>
    <source>
        <strain evidence="9 10">DSM 19619</strain>
    </source>
</reference>
<keyword evidence="2" id="KW-0479">Metal-binding</keyword>
<dbReference type="Proteomes" id="UP001242480">
    <property type="component" value="Unassembled WGS sequence"/>
</dbReference>
<dbReference type="InterPro" id="IPR010864">
    <property type="entry name" value="D-lyxose_isomer"/>
</dbReference>
<dbReference type="EMBL" id="JAUSVX010000017">
    <property type="protein sequence ID" value="MDQ0473546.1"/>
    <property type="molecule type" value="Genomic_DNA"/>
</dbReference>
<dbReference type="InterPro" id="IPR047581">
    <property type="entry name" value="EcSI_cupin"/>
</dbReference>